<reference evidence="6" key="1">
    <citation type="submission" date="2022-07" db="EMBL/GenBank/DDBJ databases">
        <authorList>
            <person name="Trinca V."/>
            <person name="Uliana J.V.C."/>
            <person name="Torres T.T."/>
            <person name="Ward R.J."/>
            <person name="Monesi N."/>
        </authorList>
    </citation>
    <scope>NUCLEOTIDE SEQUENCE</scope>
    <source>
        <strain evidence="6">HSMRA1968</strain>
        <tissue evidence="6">Whole embryos</tissue>
    </source>
</reference>
<dbReference type="Proteomes" id="UP001151699">
    <property type="component" value="Unassembled WGS sequence"/>
</dbReference>
<protein>
    <submittedName>
        <fullName evidence="6">UDP-glucosyltransferase 2</fullName>
    </submittedName>
</protein>
<evidence type="ECO:0000313" key="7">
    <source>
        <dbReference type="Proteomes" id="UP001151699"/>
    </source>
</evidence>
<keyword evidence="7" id="KW-1185">Reference proteome</keyword>
<evidence type="ECO:0000256" key="3">
    <source>
        <dbReference type="ARBA" id="ARBA00022679"/>
    </source>
</evidence>
<dbReference type="OrthoDB" id="5835829at2759"/>
<organism evidence="6 7">
    <name type="scientific">Pseudolycoriella hygida</name>
    <dbReference type="NCBI Taxonomy" id="35572"/>
    <lineage>
        <taxon>Eukaryota</taxon>
        <taxon>Metazoa</taxon>
        <taxon>Ecdysozoa</taxon>
        <taxon>Arthropoda</taxon>
        <taxon>Hexapoda</taxon>
        <taxon>Insecta</taxon>
        <taxon>Pterygota</taxon>
        <taxon>Neoptera</taxon>
        <taxon>Endopterygota</taxon>
        <taxon>Diptera</taxon>
        <taxon>Nematocera</taxon>
        <taxon>Sciaroidea</taxon>
        <taxon>Sciaridae</taxon>
        <taxon>Pseudolycoriella</taxon>
    </lineage>
</organism>
<dbReference type="AlphaFoldDB" id="A0A9Q0MKQ4"/>
<dbReference type="EMBL" id="WJQU01002179">
    <property type="protein sequence ID" value="KAJ6633150.1"/>
    <property type="molecule type" value="Genomic_DNA"/>
</dbReference>
<comment type="caution">
    <text evidence="6">The sequence shown here is derived from an EMBL/GenBank/DDBJ whole genome shotgun (WGS) entry which is preliminary data.</text>
</comment>
<dbReference type="PANTHER" id="PTHR48043:SF145">
    <property type="entry name" value="FI06409P-RELATED"/>
    <property type="match status" value="1"/>
</dbReference>
<keyword evidence="5" id="KW-0732">Signal</keyword>
<feature type="non-terminal residue" evidence="6">
    <location>
        <position position="1"/>
    </location>
</feature>
<dbReference type="InterPro" id="IPR002213">
    <property type="entry name" value="UDP_glucos_trans"/>
</dbReference>
<dbReference type="PANTHER" id="PTHR48043">
    <property type="entry name" value="EG:EG0003.4 PROTEIN-RELATED"/>
    <property type="match status" value="1"/>
</dbReference>
<feature type="signal peptide" evidence="5">
    <location>
        <begin position="1"/>
        <end position="18"/>
    </location>
</feature>
<dbReference type="Pfam" id="PF00201">
    <property type="entry name" value="UDPGT"/>
    <property type="match status" value="1"/>
</dbReference>
<evidence type="ECO:0000256" key="5">
    <source>
        <dbReference type="SAM" id="SignalP"/>
    </source>
</evidence>
<feature type="chain" id="PRO_5040233541" evidence="5">
    <location>
        <begin position="19"/>
        <end position="486"/>
    </location>
</feature>
<evidence type="ECO:0000256" key="1">
    <source>
        <dbReference type="ARBA" id="ARBA00009995"/>
    </source>
</evidence>
<evidence type="ECO:0000313" key="6">
    <source>
        <dbReference type="EMBL" id="KAJ6633150.1"/>
    </source>
</evidence>
<keyword evidence="2" id="KW-0328">Glycosyltransferase</keyword>
<evidence type="ECO:0000256" key="4">
    <source>
        <dbReference type="SAM" id="MobiDB-lite"/>
    </source>
</evidence>
<dbReference type="SUPFAM" id="SSF53756">
    <property type="entry name" value="UDP-Glycosyltransferase/glycogen phosphorylase"/>
    <property type="match status" value="1"/>
</dbReference>
<sequence length="486" mass="56813">MDLKSLSFVLIFLHLACAANILILVESPVPSHHRFLAENDHNVTVVAASPDRASPKVHHIFMKEFFDYLYDSHANSVDGILKTIEYFSRTDFISQMVTSVRVAQTICHLFTVSSGWKELNNYPRNFQFDLIIHDSSMGGCLISFIQKFEETPVISISPYPENLNMPFLSHMAKIPIMQTFPLRDVSDTSFLGRFHNGWMHLVDRVLYNWYLEPRLTSIVAQSRTFPSTDSLINLSGRTILYMSNYHEAIDGPQRHGHNVIGLSGLQVTLENPLSQEFQRIVDEASVVVLITLGQSLERNMKIQKHFSDMVSTFEKHPDHAFLWKLHPHELRVDNRLPKNVYVHPNLPENDILAFYKTKLLILHGDILNVERAMWHGVPMLGYPATNEDHATMERCKEIEIAEVMYDEGHGWDEESFRQKFYTLLVYHQWFVFAVNWLEQRSQTFRELKEHLTNRRNSRPFEEYQPRVEHQPQQRRQRRNGKKKKND</sequence>
<evidence type="ECO:0000256" key="2">
    <source>
        <dbReference type="ARBA" id="ARBA00022676"/>
    </source>
</evidence>
<feature type="compositionally biased region" description="Basic and acidic residues" evidence="4">
    <location>
        <begin position="455"/>
        <end position="471"/>
    </location>
</feature>
<feature type="compositionally biased region" description="Basic residues" evidence="4">
    <location>
        <begin position="472"/>
        <end position="486"/>
    </location>
</feature>
<keyword evidence="3" id="KW-0808">Transferase</keyword>
<gene>
    <name evidence="6" type="primary">UTG2_8</name>
    <name evidence="6" type="ORF">Bhyg_16012</name>
</gene>
<proteinExistence type="inferred from homology"/>
<accession>A0A9Q0MKQ4</accession>
<dbReference type="GO" id="GO:0008194">
    <property type="term" value="F:UDP-glycosyltransferase activity"/>
    <property type="evidence" value="ECO:0007669"/>
    <property type="project" value="InterPro"/>
</dbReference>
<dbReference type="Gene3D" id="3.40.50.2000">
    <property type="entry name" value="Glycogen Phosphorylase B"/>
    <property type="match status" value="1"/>
</dbReference>
<name>A0A9Q0MKQ4_9DIPT</name>
<dbReference type="InterPro" id="IPR050271">
    <property type="entry name" value="UDP-glycosyltransferase"/>
</dbReference>
<comment type="similarity">
    <text evidence="1">Belongs to the UDP-glycosyltransferase family.</text>
</comment>
<feature type="region of interest" description="Disordered" evidence="4">
    <location>
        <begin position="455"/>
        <end position="486"/>
    </location>
</feature>